<proteinExistence type="predicted"/>
<comment type="caution">
    <text evidence="1">The sequence shown here is derived from an EMBL/GenBank/DDBJ whole genome shotgun (WGS) entry which is preliminary data.</text>
</comment>
<accession>A0A158JMS2</accession>
<organism evidence="1 2">
    <name type="scientific">Caballeronia arvi</name>
    <dbReference type="NCBI Taxonomy" id="1777135"/>
    <lineage>
        <taxon>Bacteria</taxon>
        <taxon>Pseudomonadati</taxon>
        <taxon>Pseudomonadota</taxon>
        <taxon>Betaproteobacteria</taxon>
        <taxon>Burkholderiales</taxon>
        <taxon>Burkholderiaceae</taxon>
        <taxon>Caballeronia</taxon>
    </lineage>
</organism>
<protein>
    <submittedName>
        <fullName evidence="1">Uncharacterized protein</fullName>
    </submittedName>
</protein>
<dbReference type="AlphaFoldDB" id="A0A158JMS2"/>
<sequence length="306" mass="33840">MESVELEESTEMRCTLYELSAYEADYLSMPRISELSNEERRKQRERDKQDFLEWFWLSPLAGGLAGEVGSEELDQLHEFARENQLHDARSRHLYKEVEDAIKEAVEDDLIIPVIDRTDDWCGGPTPALAPRAPSVSHGLMAESVDWFAPLSGTFGSEPILSGPYDPSKQEALLKAARLEGGGGGGGGGFDWLGPAEAAAGALLGGSRSYRDGYSNPLLKSFGDGDAKPFEYVPDAPGNEVLELAAKTNNPDYAAKMLGYDRDTFGDMIHAMKYNLDLRGDDNVIWHDSGDVEFRRRIIGNMHDYAN</sequence>
<reference evidence="1" key="1">
    <citation type="submission" date="2016-01" db="EMBL/GenBank/DDBJ databases">
        <authorList>
            <person name="Peeters C."/>
        </authorList>
    </citation>
    <scope>NUCLEOTIDE SEQUENCE [LARGE SCALE GENOMIC DNA]</scope>
    <source>
        <strain evidence="1">LMG 29317</strain>
    </source>
</reference>
<dbReference type="Proteomes" id="UP000055019">
    <property type="component" value="Unassembled WGS sequence"/>
</dbReference>
<evidence type="ECO:0000313" key="2">
    <source>
        <dbReference type="Proteomes" id="UP000055019"/>
    </source>
</evidence>
<keyword evidence="2" id="KW-1185">Reference proteome</keyword>
<evidence type="ECO:0000313" key="1">
    <source>
        <dbReference type="EMBL" id="SAL69773.1"/>
    </source>
</evidence>
<dbReference type="RefSeq" id="WP_235024631.1">
    <property type="nucleotide sequence ID" value="NZ_FCOM02000017.1"/>
</dbReference>
<gene>
    <name evidence="1" type="ORF">AWB74_04035</name>
</gene>
<name>A0A158JMS2_9BURK</name>
<dbReference type="EMBL" id="FCOM02000017">
    <property type="protein sequence ID" value="SAL69773.1"/>
    <property type="molecule type" value="Genomic_DNA"/>
</dbReference>